<feature type="transmembrane region" description="Helical" evidence="1">
    <location>
        <begin position="215"/>
        <end position="236"/>
    </location>
</feature>
<dbReference type="SUPFAM" id="SSF52540">
    <property type="entry name" value="P-loop containing nucleoside triphosphate hydrolases"/>
    <property type="match status" value="1"/>
</dbReference>
<dbReference type="Proteomes" id="UP000028524">
    <property type="component" value="Unassembled WGS sequence"/>
</dbReference>
<dbReference type="OrthoDB" id="408152at2759"/>
<evidence type="ECO:0000256" key="1">
    <source>
        <dbReference type="SAM" id="Phobius"/>
    </source>
</evidence>
<dbReference type="PANTHER" id="PTHR36978">
    <property type="entry name" value="P-LOOP CONTAINING NUCLEOTIDE TRIPHOSPHATE HYDROLASE"/>
    <property type="match status" value="1"/>
</dbReference>
<name>A0A084R0W9_STAC4</name>
<dbReference type="AlphaFoldDB" id="A0A084R0W9"/>
<proteinExistence type="predicted"/>
<dbReference type="EMBL" id="KL659351">
    <property type="protein sequence ID" value="KFA69854.1"/>
    <property type="molecule type" value="Genomic_DNA"/>
</dbReference>
<sequence>MSAAMEKLGIPCWHSFRLLSTNFPDNEMWQEAIDRKFFGKGDPFGRAEFDQLLHGFGAISSDTPAIAFSEDLIAAYPEAKVVLVERNIDSWYQSYMSAIIENMFHPISSVLYHLDRSFIHVIGKVQRTTVEGWLGIKSMEDAEHLAKQRYREYYAFIRKITPPERLLEFELEQGWAPLCEFLGKPVPDEPFPHLNDQTWFDEKVKLLIARQTKTLFAKAFYPTTIAFAAVMIWYALRK</sequence>
<evidence type="ECO:0000313" key="3">
    <source>
        <dbReference type="Proteomes" id="UP000028524"/>
    </source>
</evidence>
<dbReference type="Pfam" id="PF17784">
    <property type="entry name" value="Sulfotransfer_4"/>
    <property type="match status" value="1"/>
</dbReference>
<evidence type="ECO:0008006" key="4">
    <source>
        <dbReference type="Google" id="ProtNLM"/>
    </source>
</evidence>
<accession>A0A084R0W9</accession>
<dbReference type="OMA" id="DSWYESW"/>
<gene>
    <name evidence="2" type="ORF">S40285_08425</name>
</gene>
<organism evidence="2 3">
    <name type="scientific">Stachybotrys chlorohalonatus (strain IBT 40285)</name>
    <dbReference type="NCBI Taxonomy" id="1283841"/>
    <lineage>
        <taxon>Eukaryota</taxon>
        <taxon>Fungi</taxon>
        <taxon>Dikarya</taxon>
        <taxon>Ascomycota</taxon>
        <taxon>Pezizomycotina</taxon>
        <taxon>Sordariomycetes</taxon>
        <taxon>Hypocreomycetidae</taxon>
        <taxon>Hypocreales</taxon>
        <taxon>Stachybotryaceae</taxon>
        <taxon>Stachybotrys</taxon>
    </lineage>
</organism>
<dbReference type="InterPro" id="IPR040632">
    <property type="entry name" value="Sulfotransfer_4"/>
</dbReference>
<dbReference type="InParanoid" id="A0A084R0W9"/>
<evidence type="ECO:0000313" key="2">
    <source>
        <dbReference type="EMBL" id="KFA69854.1"/>
    </source>
</evidence>
<dbReference type="InterPro" id="IPR027417">
    <property type="entry name" value="P-loop_NTPase"/>
</dbReference>
<dbReference type="HOGENOM" id="CLU_061199_0_1_1"/>
<dbReference type="PANTHER" id="PTHR36978:SF4">
    <property type="entry name" value="P-LOOP CONTAINING NUCLEOSIDE TRIPHOSPHATE HYDROLASE PROTEIN"/>
    <property type="match status" value="1"/>
</dbReference>
<keyword evidence="1" id="KW-1133">Transmembrane helix</keyword>
<keyword evidence="1" id="KW-0812">Transmembrane</keyword>
<protein>
    <recommendedName>
        <fullName evidence="4">Efflux pump antibiotic resistance protein</fullName>
    </recommendedName>
</protein>
<keyword evidence="3" id="KW-1185">Reference proteome</keyword>
<reference evidence="2 3" key="1">
    <citation type="journal article" date="2014" name="BMC Genomics">
        <title>Comparative genome sequencing reveals chemotype-specific gene clusters in the toxigenic black mold Stachybotrys.</title>
        <authorList>
            <person name="Semeiks J."/>
            <person name="Borek D."/>
            <person name="Otwinowski Z."/>
            <person name="Grishin N.V."/>
        </authorList>
    </citation>
    <scope>NUCLEOTIDE SEQUENCE [LARGE SCALE GENOMIC DNA]</scope>
    <source>
        <strain evidence="2 3">IBT 40285</strain>
    </source>
</reference>
<dbReference type="Gene3D" id="3.40.50.300">
    <property type="entry name" value="P-loop containing nucleotide triphosphate hydrolases"/>
    <property type="match status" value="1"/>
</dbReference>
<keyword evidence="1" id="KW-0472">Membrane</keyword>
<dbReference type="STRING" id="1283841.A0A084R0W9"/>